<dbReference type="KEGG" id="bbes:BESB_023350"/>
<evidence type="ECO:0000313" key="7">
    <source>
        <dbReference type="Proteomes" id="UP000224006"/>
    </source>
</evidence>
<evidence type="ECO:0008006" key="8">
    <source>
        <dbReference type="Google" id="ProtNLM"/>
    </source>
</evidence>
<dbReference type="GO" id="GO:0005789">
    <property type="term" value="C:endoplasmic reticulum membrane"/>
    <property type="evidence" value="ECO:0007669"/>
    <property type="project" value="InterPro"/>
</dbReference>
<keyword evidence="4 5" id="KW-0472">Membrane</keyword>
<name>A0A2A9M838_BESBE</name>
<protein>
    <recommendedName>
        <fullName evidence="8">Family UPF0139 protein</fullName>
    </recommendedName>
</protein>
<proteinExistence type="predicted"/>
<evidence type="ECO:0000256" key="5">
    <source>
        <dbReference type="SAM" id="Phobius"/>
    </source>
</evidence>
<dbReference type="VEuPathDB" id="ToxoDB:BESB_023350"/>
<dbReference type="EMBL" id="NWUJ01000013">
    <property type="protein sequence ID" value="PFH31843.1"/>
    <property type="molecule type" value="Genomic_DNA"/>
</dbReference>
<evidence type="ECO:0000256" key="1">
    <source>
        <dbReference type="ARBA" id="ARBA00004370"/>
    </source>
</evidence>
<dbReference type="InterPro" id="IPR005351">
    <property type="entry name" value="ASTER"/>
</dbReference>
<keyword evidence="2 5" id="KW-0812">Transmembrane</keyword>
<evidence type="ECO:0000256" key="2">
    <source>
        <dbReference type="ARBA" id="ARBA00022692"/>
    </source>
</evidence>
<reference evidence="6 7" key="1">
    <citation type="submission" date="2017-09" db="EMBL/GenBank/DDBJ databases">
        <title>Genome sequencing of Besnoitia besnoiti strain Bb-Ger1.</title>
        <authorList>
            <person name="Schares G."/>
            <person name="Venepally P."/>
            <person name="Lorenzi H.A."/>
        </authorList>
    </citation>
    <scope>NUCLEOTIDE SEQUENCE [LARGE SCALE GENOMIC DNA]</scope>
    <source>
        <strain evidence="6 7">Bb-Ger1</strain>
    </source>
</reference>
<organism evidence="6 7">
    <name type="scientific">Besnoitia besnoiti</name>
    <name type="common">Apicomplexan protozoan</name>
    <dbReference type="NCBI Taxonomy" id="94643"/>
    <lineage>
        <taxon>Eukaryota</taxon>
        <taxon>Sar</taxon>
        <taxon>Alveolata</taxon>
        <taxon>Apicomplexa</taxon>
        <taxon>Conoidasida</taxon>
        <taxon>Coccidia</taxon>
        <taxon>Eucoccidiorida</taxon>
        <taxon>Eimeriorina</taxon>
        <taxon>Sarcocystidae</taxon>
        <taxon>Besnoitia</taxon>
    </lineage>
</organism>
<evidence type="ECO:0000313" key="6">
    <source>
        <dbReference type="EMBL" id="PFH31843.1"/>
    </source>
</evidence>
<evidence type="ECO:0000256" key="4">
    <source>
        <dbReference type="ARBA" id="ARBA00023136"/>
    </source>
</evidence>
<dbReference type="RefSeq" id="XP_029215852.1">
    <property type="nucleotide sequence ID" value="XM_029361037.1"/>
</dbReference>
<dbReference type="GeneID" id="40307395"/>
<keyword evidence="7" id="KW-1185">Reference proteome</keyword>
<comment type="subcellular location">
    <subcellularLocation>
        <location evidence="1">Membrane</location>
    </subcellularLocation>
</comment>
<keyword evidence="3 5" id="KW-1133">Transmembrane helix</keyword>
<accession>A0A2A9M838</accession>
<dbReference type="GO" id="GO:0045048">
    <property type="term" value="P:protein insertion into ER membrane"/>
    <property type="evidence" value="ECO:0007669"/>
    <property type="project" value="InterPro"/>
</dbReference>
<dbReference type="Proteomes" id="UP000224006">
    <property type="component" value="Chromosome XII"/>
</dbReference>
<dbReference type="OrthoDB" id="330274at2759"/>
<dbReference type="Pfam" id="PF03669">
    <property type="entry name" value="ASTER"/>
    <property type="match status" value="1"/>
</dbReference>
<evidence type="ECO:0000256" key="3">
    <source>
        <dbReference type="ARBA" id="ARBA00022989"/>
    </source>
</evidence>
<dbReference type="AlphaFoldDB" id="A0A2A9M838"/>
<sequence length="108" mass="12112">MATPALPPNDPRDYQNIVHFVQPPQKEPEADLTTFVCLPLVLGAVMLQMHFLFYVCFLLIISSWLGSKYGEFNFQQYSSVIMMCSMGFIMPMLQGKPTRPVASPSPPA</sequence>
<comment type="caution">
    <text evidence="6">The sequence shown here is derived from an EMBL/GenBank/DDBJ whole genome shotgun (WGS) entry which is preliminary data.</text>
</comment>
<gene>
    <name evidence="6" type="ORF">BESB_023350</name>
</gene>
<feature type="transmembrane region" description="Helical" evidence="5">
    <location>
        <begin position="35"/>
        <end position="62"/>
    </location>
</feature>
<dbReference type="GO" id="GO:0044183">
    <property type="term" value="F:protein folding chaperone"/>
    <property type="evidence" value="ECO:0007669"/>
    <property type="project" value="InterPro"/>
</dbReference>